<evidence type="ECO:0000256" key="7">
    <source>
        <dbReference type="ARBA" id="ARBA00023136"/>
    </source>
</evidence>
<dbReference type="CDD" id="cd03257">
    <property type="entry name" value="ABC_NikE_OppD_transporters"/>
    <property type="match status" value="2"/>
</dbReference>
<dbReference type="AlphaFoldDB" id="A0A411X332"/>
<proteinExistence type="inferred from homology"/>
<evidence type="ECO:0000256" key="2">
    <source>
        <dbReference type="ARBA" id="ARBA00005417"/>
    </source>
</evidence>
<organism evidence="10 13">
    <name type="scientific">Pseudoduganella albidiflava</name>
    <dbReference type="NCBI Taxonomy" id="321983"/>
    <lineage>
        <taxon>Bacteria</taxon>
        <taxon>Pseudomonadati</taxon>
        <taxon>Pseudomonadota</taxon>
        <taxon>Betaproteobacteria</taxon>
        <taxon>Burkholderiales</taxon>
        <taxon>Oxalobacteraceae</taxon>
        <taxon>Telluria group</taxon>
        <taxon>Pseudoduganella</taxon>
    </lineage>
</organism>
<dbReference type="Proteomes" id="UP000628442">
    <property type="component" value="Unassembled WGS sequence"/>
</dbReference>
<comment type="similarity">
    <text evidence="2">Belongs to the ABC transporter superfamily.</text>
</comment>
<dbReference type="PROSITE" id="PS50893">
    <property type="entry name" value="ABC_TRANSPORTER_2"/>
    <property type="match status" value="2"/>
</dbReference>
<feature type="domain" description="ABC transporter" evidence="9">
    <location>
        <begin position="12"/>
        <end position="263"/>
    </location>
</feature>
<evidence type="ECO:0000313" key="10">
    <source>
        <dbReference type="EMBL" id="GGY66896.1"/>
    </source>
</evidence>
<dbReference type="GO" id="GO:0005524">
    <property type="term" value="F:ATP binding"/>
    <property type="evidence" value="ECO:0007669"/>
    <property type="project" value="UniProtKB-KW"/>
</dbReference>
<feature type="domain" description="ABC transporter" evidence="9">
    <location>
        <begin position="336"/>
        <end position="585"/>
    </location>
</feature>
<dbReference type="Pfam" id="PF08352">
    <property type="entry name" value="oligo_HPY"/>
    <property type="match status" value="2"/>
</dbReference>
<feature type="region of interest" description="Disordered" evidence="8">
    <location>
        <begin position="285"/>
        <end position="328"/>
    </location>
</feature>
<evidence type="ECO:0000313" key="13">
    <source>
        <dbReference type="Proteomes" id="UP000628442"/>
    </source>
</evidence>
<dbReference type="PROSITE" id="PS00211">
    <property type="entry name" value="ABC_TRANSPORTER_1"/>
    <property type="match status" value="2"/>
</dbReference>
<keyword evidence="7" id="KW-0472">Membrane</keyword>
<dbReference type="FunFam" id="3.40.50.300:FF:000016">
    <property type="entry name" value="Oligopeptide ABC transporter ATP-binding component"/>
    <property type="match status" value="2"/>
</dbReference>
<evidence type="ECO:0000313" key="11">
    <source>
        <dbReference type="EMBL" id="QBI03344.1"/>
    </source>
</evidence>
<accession>A0A411X332</accession>
<comment type="subcellular location">
    <subcellularLocation>
        <location evidence="1">Cell inner membrane</location>
        <topology evidence="1">Peripheral membrane protein</topology>
    </subcellularLocation>
</comment>
<dbReference type="InterPro" id="IPR013563">
    <property type="entry name" value="Oligopep_ABC_C"/>
</dbReference>
<evidence type="ECO:0000256" key="4">
    <source>
        <dbReference type="ARBA" id="ARBA00022475"/>
    </source>
</evidence>
<evidence type="ECO:0000313" key="12">
    <source>
        <dbReference type="Proteomes" id="UP000292307"/>
    </source>
</evidence>
<evidence type="ECO:0000256" key="5">
    <source>
        <dbReference type="ARBA" id="ARBA00022741"/>
    </source>
</evidence>
<dbReference type="OrthoDB" id="9802772at2"/>
<evidence type="ECO:0000256" key="8">
    <source>
        <dbReference type="SAM" id="MobiDB-lite"/>
    </source>
</evidence>
<dbReference type="PANTHER" id="PTHR43297:SF2">
    <property type="entry name" value="DIPEPTIDE TRANSPORT ATP-BINDING PROTEIN DPPD"/>
    <property type="match status" value="1"/>
</dbReference>
<dbReference type="InterPro" id="IPR017871">
    <property type="entry name" value="ABC_transporter-like_CS"/>
</dbReference>
<keyword evidence="12" id="KW-1185">Reference proteome</keyword>
<dbReference type="GO" id="GO:0015833">
    <property type="term" value="P:peptide transport"/>
    <property type="evidence" value="ECO:0007669"/>
    <property type="project" value="InterPro"/>
</dbReference>
<keyword evidence="4" id="KW-1003">Cell membrane</keyword>
<dbReference type="PANTHER" id="PTHR43297">
    <property type="entry name" value="OLIGOPEPTIDE TRANSPORT ATP-BINDING PROTEIN APPD"/>
    <property type="match status" value="1"/>
</dbReference>
<dbReference type="InterPro" id="IPR003439">
    <property type="entry name" value="ABC_transporter-like_ATP-bd"/>
</dbReference>
<reference evidence="10" key="1">
    <citation type="journal article" date="2014" name="Int. J. Syst. Evol. Microbiol.">
        <title>Complete genome sequence of Corynebacterium casei LMG S-19264T (=DSM 44701T), isolated from a smear-ripened cheese.</title>
        <authorList>
            <consortium name="US DOE Joint Genome Institute (JGI-PGF)"/>
            <person name="Walter F."/>
            <person name="Albersmeier A."/>
            <person name="Kalinowski J."/>
            <person name="Ruckert C."/>
        </authorList>
    </citation>
    <scope>NUCLEOTIDE SEQUENCE</scope>
    <source>
        <strain evidence="10">KCTC 12343</strain>
    </source>
</reference>
<dbReference type="Proteomes" id="UP000292307">
    <property type="component" value="Chromosome"/>
</dbReference>
<dbReference type="InterPro" id="IPR050388">
    <property type="entry name" value="ABC_Ni/Peptide_Import"/>
</dbReference>
<evidence type="ECO:0000259" key="9">
    <source>
        <dbReference type="PROSITE" id="PS50893"/>
    </source>
</evidence>
<feature type="compositionally biased region" description="Basic and acidic residues" evidence="8">
    <location>
        <begin position="302"/>
        <end position="319"/>
    </location>
</feature>
<dbReference type="RefSeq" id="WP_131147447.1">
    <property type="nucleotide sequence ID" value="NZ_BMWV01000021.1"/>
</dbReference>
<name>A0A411X332_9BURK</name>
<reference evidence="10" key="3">
    <citation type="submission" date="2022-12" db="EMBL/GenBank/DDBJ databases">
        <authorList>
            <person name="Sun Q."/>
            <person name="Kim S."/>
        </authorList>
    </citation>
    <scope>NUCLEOTIDE SEQUENCE</scope>
    <source>
        <strain evidence="10">KCTC 12343</strain>
    </source>
</reference>
<evidence type="ECO:0000256" key="6">
    <source>
        <dbReference type="ARBA" id="ARBA00022840"/>
    </source>
</evidence>
<protein>
    <submittedName>
        <fullName evidence="10">ABC transporter ATP-binding protein</fullName>
    </submittedName>
</protein>
<dbReference type="SUPFAM" id="SSF52540">
    <property type="entry name" value="P-loop containing nucleoside triphosphate hydrolases"/>
    <property type="match status" value="2"/>
</dbReference>
<dbReference type="InterPro" id="IPR003593">
    <property type="entry name" value="AAA+_ATPase"/>
</dbReference>
<gene>
    <name evidence="11" type="ORF">EYF70_22840</name>
    <name evidence="10" type="ORF">GCM10007387_56450</name>
</gene>
<keyword evidence="5" id="KW-0547">Nucleotide-binding</keyword>
<dbReference type="GO" id="GO:0055085">
    <property type="term" value="P:transmembrane transport"/>
    <property type="evidence" value="ECO:0007669"/>
    <property type="project" value="UniProtKB-ARBA"/>
</dbReference>
<dbReference type="NCBIfam" id="NF008453">
    <property type="entry name" value="PRK11308.1"/>
    <property type="match status" value="2"/>
</dbReference>
<keyword evidence="6 10" id="KW-0067">ATP-binding</keyword>
<dbReference type="Pfam" id="PF00005">
    <property type="entry name" value="ABC_tran"/>
    <property type="match status" value="2"/>
</dbReference>
<dbReference type="EMBL" id="CP036401">
    <property type="protein sequence ID" value="QBI03344.1"/>
    <property type="molecule type" value="Genomic_DNA"/>
</dbReference>
<evidence type="ECO:0000256" key="1">
    <source>
        <dbReference type="ARBA" id="ARBA00004417"/>
    </source>
</evidence>
<evidence type="ECO:0000256" key="3">
    <source>
        <dbReference type="ARBA" id="ARBA00022448"/>
    </source>
</evidence>
<keyword evidence="3" id="KW-0813">Transport</keyword>
<dbReference type="GO" id="GO:0016887">
    <property type="term" value="F:ATP hydrolysis activity"/>
    <property type="evidence" value="ECO:0007669"/>
    <property type="project" value="InterPro"/>
</dbReference>
<dbReference type="GO" id="GO:0005886">
    <property type="term" value="C:plasma membrane"/>
    <property type="evidence" value="ECO:0007669"/>
    <property type="project" value="UniProtKB-SubCell"/>
</dbReference>
<dbReference type="Gene3D" id="3.40.50.300">
    <property type="entry name" value="P-loop containing nucleotide triphosphate hydrolases"/>
    <property type="match status" value="2"/>
</dbReference>
<dbReference type="InterPro" id="IPR027417">
    <property type="entry name" value="P-loop_NTPase"/>
</dbReference>
<sequence>MSARLPGALLEVRDLRIAFKVDRRTTAEAVKGISFDVPRHATVALVGESGSGKSVSSLAVMGLLPPDTTLVDPAASIRFDGRELLRLPAAERRALCGRDIAMIFQEPMSSLNPVFTVGFQVGEVLRRHLGMSRRQARARTLELLEEVGIPEPAVKIDAYPGQLSGGQQQRVMIAMAIACAPKLLIADEPTTALDVTIQKQILALIARLQRERGMAVLFITHDLGLVGEIADQVIVMRHGEIREAGTAAQVLGAPRDRYTRALLHCRPSLRGRPARLPVIGDYLGEDVEEGGQEGGNEGNEQEENRQKESRQEESERRAEAIPQRARGTAPDDDIILDVRHLRKSFVLREGLFGKREFQAVKDVSFQLPRGKTLGVVGESGSGKTTMGLTLLRLHRPSGGSALFDGRDLLALPDREFHPYKRRIQVIFQNPYASLNPRFTVGQILLEPMRLHRIGADDAQRVAMALELLDRVGMPAQALHRYPHEFSGGQRQRIAIARCLGMRPEILVCDESVSALDVSVQAQVLNLLQDLQDEFGLSYIFISHDLAVVKHISDRIMVMQGGAVVETADADELYRNPRHPYTRSLLSAFPRGVE</sequence>
<dbReference type="SMART" id="SM00382">
    <property type="entry name" value="AAA"/>
    <property type="match status" value="2"/>
</dbReference>
<dbReference type="NCBIfam" id="NF007739">
    <property type="entry name" value="PRK10419.1"/>
    <property type="match status" value="2"/>
</dbReference>
<reference evidence="11 12" key="2">
    <citation type="submission" date="2019-02" db="EMBL/GenBank/DDBJ databases">
        <title>Draft Genome Sequences of Six Type Strains of the Genus Massilia.</title>
        <authorList>
            <person name="Miess H."/>
            <person name="Frediansyhah A."/>
            <person name="Gross H."/>
        </authorList>
    </citation>
    <scope>NUCLEOTIDE SEQUENCE [LARGE SCALE GENOMIC DNA]</scope>
    <source>
        <strain evidence="11 12">DSM 17472</strain>
    </source>
</reference>
<dbReference type="EMBL" id="BMWV01000021">
    <property type="protein sequence ID" value="GGY66896.1"/>
    <property type="molecule type" value="Genomic_DNA"/>
</dbReference>